<dbReference type="Gene3D" id="3.50.50.60">
    <property type="entry name" value="FAD/NAD(P)-binding domain"/>
    <property type="match status" value="1"/>
</dbReference>
<reference evidence="2 3" key="1">
    <citation type="submission" date="2015-11" db="EMBL/GenBank/DDBJ databases">
        <title>Genomic analysis of 38 Legionella species identifies large and diverse effector repertoires.</title>
        <authorList>
            <person name="Burstein D."/>
            <person name="Amaro F."/>
            <person name="Zusman T."/>
            <person name="Lifshitz Z."/>
            <person name="Cohen O."/>
            <person name="Gilbert J.A."/>
            <person name="Pupko T."/>
            <person name="Shuman H.A."/>
            <person name="Segal G."/>
        </authorList>
    </citation>
    <scope>NUCLEOTIDE SEQUENCE [LARGE SCALE GENOMIC DNA]</scope>
    <source>
        <strain evidence="2 3">ATCC 49751</strain>
    </source>
</reference>
<feature type="domain" description="Amine oxidase" evidence="1">
    <location>
        <begin position="24"/>
        <end position="303"/>
    </location>
</feature>
<comment type="caution">
    <text evidence="2">The sequence shown here is derived from an EMBL/GenBank/DDBJ whole genome shotgun (WGS) entry which is preliminary data.</text>
</comment>
<dbReference type="AlphaFoldDB" id="A0A0W0VFE9"/>
<dbReference type="Proteomes" id="UP000054869">
    <property type="component" value="Unassembled WGS sequence"/>
</dbReference>
<evidence type="ECO:0000313" key="2">
    <source>
        <dbReference type="EMBL" id="KTD18621.1"/>
    </source>
</evidence>
<accession>A0A0W0VFE9</accession>
<dbReference type="STRING" id="45067.Llan_2467"/>
<name>A0A0W0VFE9_9GAMM</name>
<gene>
    <name evidence="2" type="ORF">Llan_2467</name>
</gene>
<dbReference type="InterPro" id="IPR036188">
    <property type="entry name" value="FAD/NAD-bd_sf"/>
</dbReference>
<dbReference type="EMBL" id="LNYI01000058">
    <property type="protein sequence ID" value="KTD18621.1"/>
    <property type="molecule type" value="Genomic_DNA"/>
</dbReference>
<keyword evidence="3" id="KW-1185">Reference proteome</keyword>
<dbReference type="SUPFAM" id="SSF51905">
    <property type="entry name" value="FAD/NAD(P)-binding domain"/>
    <property type="match status" value="1"/>
</dbReference>
<dbReference type="Gene3D" id="3.30.70.1990">
    <property type="match status" value="1"/>
</dbReference>
<dbReference type="eggNOG" id="COG1232">
    <property type="taxonomic scope" value="Bacteria"/>
</dbReference>
<dbReference type="OrthoDB" id="5287468at2"/>
<organism evidence="2 3">
    <name type="scientific">Legionella lansingensis</name>
    <dbReference type="NCBI Taxonomy" id="45067"/>
    <lineage>
        <taxon>Bacteria</taxon>
        <taxon>Pseudomonadati</taxon>
        <taxon>Pseudomonadota</taxon>
        <taxon>Gammaproteobacteria</taxon>
        <taxon>Legionellales</taxon>
        <taxon>Legionellaceae</taxon>
        <taxon>Legionella</taxon>
    </lineage>
</organism>
<dbReference type="Pfam" id="PF01593">
    <property type="entry name" value="Amino_oxidase"/>
    <property type="match status" value="1"/>
</dbReference>
<sequence>MPKNKGKEAITSETTFIIVGAGPSGLFSARALKKLGVPTQNITILEQQPWVGGKCHTYTDPDNPDLTTEFGAELIAHNYGVVLDAIQEKGVQLEEVLPTKINSINFMKQFYEKDKLGKLTFSAQFAQELISYEAALRNYEYIRDNQLPLPKEYELPFAEFAKLKGLTKLNDLLRPLVTGFGYGAMQVCPTFAIFEYLGHTTIPAMQMIPTLLSEGPFYGIKGGFQRLMEAVAADFNVLTSVEIFSIDRTDGICVSFLQQGEKIQLKADYLILALSPLHWKKLGLNLSETEKACTENLSYYRYNVAVCHLKGYPPQQEFFEHGLQPQGFGDLALITSRDARPDPEEGRLCSVYINLPPGENNYHLELGAPECQKLESELTQVEGVTEAKIIKIKTWEDYLSLVPWKLRRQLHAEQFTSDLHTGYVNSCLSFEDVACVANFATDLIAKQFALNPKQIYDVSLGTEIRRMWTLFAAKKNKPVSTDQKITFDSPKETEQEIILASQEEVGNDISYSFPRAPYG</sequence>
<dbReference type="PRINTS" id="PR00419">
    <property type="entry name" value="ADXRDTASE"/>
</dbReference>
<dbReference type="RefSeq" id="WP_051546281.1">
    <property type="nucleotide sequence ID" value="NZ_CAAAJD010000050.1"/>
</dbReference>
<evidence type="ECO:0000259" key="1">
    <source>
        <dbReference type="Pfam" id="PF01593"/>
    </source>
</evidence>
<dbReference type="InterPro" id="IPR002937">
    <property type="entry name" value="Amino_oxidase"/>
</dbReference>
<proteinExistence type="predicted"/>
<dbReference type="Gene3D" id="1.10.405.20">
    <property type="match status" value="1"/>
</dbReference>
<dbReference type="GO" id="GO:0016491">
    <property type="term" value="F:oxidoreductase activity"/>
    <property type="evidence" value="ECO:0007669"/>
    <property type="project" value="InterPro"/>
</dbReference>
<protein>
    <submittedName>
        <fullName evidence="2">Protoporphyrinogen oxidase</fullName>
    </submittedName>
</protein>
<dbReference type="PATRIC" id="fig|45067.4.peg.2590"/>
<evidence type="ECO:0000313" key="3">
    <source>
        <dbReference type="Proteomes" id="UP000054869"/>
    </source>
</evidence>